<keyword evidence="3" id="KW-1185">Reference proteome</keyword>
<comment type="caution">
    <text evidence="2">The sequence shown here is derived from an EMBL/GenBank/DDBJ whole genome shotgun (WGS) entry which is preliminary data.</text>
</comment>
<sequence length="206" mass="23580">MLRVLSVLFLTFFLGYCEPADPEYRRKVWDNLSDSGFISHDYFQVVVTVPVPNQEKPLLTLREDCKARAIRKRDEMSVNLLLAQVSEERKTWIGVGVNSTVPKYEPLPGPPQAVRTKSNSPMGTASIATQNIQAPVEDDSPEEKKEKKKTEIVNADYLTYRASFAWLLDKLFLYREDYSDPKSCTFVFRVVDADLLKRTLESKLIP</sequence>
<evidence type="ECO:0000256" key="1">
    <source>
        <dbReference type="SAM" id="MobiDB-lite"/>
    </source>
</evidence>
<feature type="region of interest" description="Disordered" evidence="1">
    <location>
        <begin position="104"/>
        <end position="123"/>
    </location>
</feature>
<feature type="region of interest" description="Disordered" evidence="1">
    <location>
        <begin position="128"/>
        <end position="147"/>
    </location>
</feature>
<organism evidence="2 3">
    <name type="scientific">Leptospira johnsonii</name>
    <dbReference type="NCBI Taxonomy" id="1917820"/>
    <lineage>
        <taxon>Bacteria</taxon>
        <taxon>Pseudomonadati</taxon>
        <taxon>Spirochaetota</taxon>
        <taxon>Spirochaetia</taxon>
        <taxon>Leptospirales</taxon>
        <taxon>Leptospiraceae</taxon>
        <taxon>Leptospira</taxon>
    </lineage>
</organism>
<dbReference type="Proteomes" id="UP000245076">
    <property type="component" value="Unassembled WGS sequence"/>
</dbReference>
<gene>
    <name evidence="2" type="ORF">LPTSP1_18570</name>
</gene>
<accession>A0A2P2D2K1</accession>
<evidence type="ECO:0000313" key="3">
    <source>
        <dbReference type="Proteomes" id="UP000245076"/>
    </source>
</evidence>
<dbReference type="AlphaFoldDB" id="A0A2P2D2K1"/>
<reference evidence="2 3" key="1">
    <citation type="submission" date="2018-02" db="EMBL/GenBank/DDBJ databases">
        <title>Novel Leptospira species isolated from soil and water in Japan.</title>
        <authorList>
            <person name="Nakao R."/>
            <person name="Masuzawa T."/>
        </authorList>
    </citation>
    <scope>NUCLEOTIDE SEQUENCE [LARGE SCALE GENOMIC DNA]</scope>
    <source>
        <strain evidence="2 3">E8</strain>
    </source>
</reference>
<name>A0A2P2D2K1_9LEPT</name>
<proteinExistence type="predicted"/>
<dbReference type="EMBL" id="BFAY01000011">
    <property type="protein sequence ID" value="GBF38862.1"/>
    <property type="molecule type" value="Genomic_DNA"/>
</dbReference>
<evidence type="ECO:0000313" key="2">
    <source>
        <dbReference type="EMBL" id="GBF38862.1"/>
    </source>
</evidence>
<protein>
    <submittedName>
        <fullName evidence="2">Uncharacterized protein</fullName>
    </submittedName>
</protein>